<proteinExistence type="predicted"/>
<comment type="caution">
    <text evidence="2">The sequence shown here is derived from an EMBL/GenBank/DDBJ whole genome shotgun (WGS) entry which is preliminary data.</text>
</comment>
<organism evidence="2 4">
    <name type="scientific">Hominibacterium faecale</name>
    <dbReference type="NCBI Taxonomy" id="2839743"/>
    <lineage>
        <taxon>Bacteria</taxon>
        <taxon>Bacillati</taxon>
        <taxon>Bacillota</taxon>
        <taxon>Clostridia</taxon>
        <taxon>Peptostreptococcales</taxon>
        <taxon>Anaerovoracaceae</taxon>
        <taxon>Hominibacterium</taxon>
    </lineage>
</organism>
<sequence length="114" mass="12847">MKIIGFGKSNRRRFENGMRGFGKKVKQNFTFYASFNGRALSNSQSGRAGRQVGVIRPRESITLRKKQTFSINFSPRNSNLAGACKARRATRGRGGAGLVKRNYQKKYPHQSFSI</sequence>
<keyword evidence="4" id="KW-1185">Reference proteome</keyword>
<name>A0A9J6QR98_9FIRM</name>
<evidence type="ECO:0000313" key="4">
    <source>
        <dbReference type="Proteomes" id="UP001065549"/>
    </source>
</evidence>
<reference evidence="2" key="1">
    <citation type="submission" date="2022-09" db="EMBL/GenBank/DDBJ databases">
        <title>Culturomic study of gut microbiota in children with autism spectrum disorder.</title>
        <authorList>
            <person name="Efimov B.A."/>
            <person name="Chaplin A.V."/>
            <person name="Sokolova S.R."/>
            <person name="Pikina A.P."/>
            <person name="Korzhanova M."/>
            <person name="Belova V."/>
            <person name="Korostin D."/>
        </authorList>
    </citation>
    <scope>NUCLEOTIDE SEQUENCE</scope>
    <source>
        <strain evidence="2">ASD5510</strain>
    </source>
</reference>
<gene>
    <name evidence="2" type="ORF">OBO34_00460</name>
    <name evidence="3" type="ORF">OBO34_13555</name>
</gene>
<dbReference type="EMBL" id="JAOSHN010000005">
    <property type="protein sequence ID" value="MCU7379372.1"/>
    <property type="molecule type" value="Genomic_DNA"/>
</dbReference>
<evidence type="ECO:0000256" key="1">
    <source>
        <dbReference type="SAM" id="MobiDB-lite"/>
    </source>
</evidence>
<dbReference type="AlphaFoldDB" id="A0A9J6QR98"/>
<feature type="region of interest" description="Disordered" evidence="1">
    <location>
        <begin position="82"/>
        <end position="114"/>
    </location>
</feature>
<evidence type="ECO:0000313" key="3">
    <source>
        <dbReference type="EMBL" id="MCU7379372.1"/>
    </source>
</evidence>
<dbReference type="RefSeq" id="WP_148396067.1">
    <property type="nucleotide sequence ID" value="NZ_JAOSHN010000001.1"/>
</dbReference>
<dbReference type="EMBL" id="JAOSHN010000001">
    <property type="protein sequence ID" value="MCU7376823.1"/>
    <property type="molecule type" value="Genomic_DNA"/>
</dbReference>
<evidence type="ECO:0000313" key="2">
    <source>
        <dbReference type="EMBL" id="MCU7376823.1"/>
    </source>
</evidence>
<protein>
    <submittedName>
        <fullName evidence="2">Uncharacterized protein</fullName>
    </submittedName>
</protein>
<dbReference type="Proteomes" id="UP001065549">
    <property type="component" value="Unassembled WGS sequence"/>
</dbReference>
<accession>A0A9J6QR98</accession>